<dbReference type="EMBL" id="JAHLQT010020459">
    <property type="protein sequence ID" value="KAG7168201.1"/>
    <property type="molecule type" value="Genomic_DNA"/>
</dbReference>
<proteinExistence type="predicted"/>
<feature type="region of interest" description="Disordered" evidence="1">
    <location>
        <begin position="68"/>
        <end position="144"/>
    </location>
</feature>
<dbReference type="Proteomes" id="UP000747542">
    <property type="component" value="Unassembled WGS sequence"/>
</dbReference>
<feature type="non-terminal residue" evidence="2">
    <location>
        <position position="150"/>
    </location>
</feature>
<gene>
    <name evidence="2" type="ORF">Hamer_G016836</name>
</gene>
<comment type="caution">
    <text evidence="2">The sequence shown here is derived from an EMBL/GenBank/DDBJ whole genome shotgun (WGS) entry which is preliminary data.</text>
</comment>
<protein>
    <submittedName>
        <fullName evidence="2">Uncharacterized protein</fullName>
    </submittedName>
</protein>
<dbReference type="AlphaFoldDB" id="A0A8J5MYG1"/>
<evidence type="ECO:0000313" key="3">
    <source>
        <dbReference type="Proteomes" id="UP000747542"/>
    </source>
</evidence>
<accession>A0A8J5MYG1</accession>
<evidence type="ECO:0000313" key="2">
    <source>
        <dbReference type="EMBL" id="KAG7168201.1"/>
    </source>
</evidence>
<sequence length="150" mass="16155">MAGHWLTDLIDVNFYLHTVLRVFSVLTDKQTEKETQLDKTGVLKKVCYGDNPLFKSSSATVRRTWRTVGGMSGRGKPTAAVKVSPPTVPDSAGGVTHRHSGSSFSSGVYSAGDQRSSYSSSVSDDNPPPSPRSPARGTYHTIIPGTYHIT</sequence>
<name>A0A8J5MYG1_HOMAM</name>
<keyword evidence="3" id="KW-1185">Reference proteome</keyword>
<organism evidence="2 3">
    <name type="scientific">Homarus americanus</name>
    <name type="common">American lobster</name>
    <dbReference type="NCBI Taxonomy" id="6706"/>
    <lineage>
        <taxon>Eukaryota</taxon>
        <taxon>Metazoa</taxon>
        <taxon>Ecdysozoa</taxon>
        <taxon>Arthropoda</taxon>
        <taxon>Crustacea</taxon>
        <taxon>Multicrustacea</taxon>
        <taxon>Malacostraca</taxon>
        <taxon>Eumalacostraca</taxon>
        <taxon>Eucarida</taxon>
        <taxon>Decapoda</taxon>
        <taxon>Pleocyemata</taxon>
        <taxon>Astacidea</taxon>
        <taxon>Nephropoidea</taxon>
        <taxon>Nephropidae</taxon>
        <taxon>Homarus</taxon>
    </lineage>
</organism>
<reference evidence="2" key="1">
    <citation type="journal article" date="2021" name="Sci. Adv.">
        <title>The American lobster genome reveals insights on longevity, neural, and immune adaptations.</title>
        <authorList>
            <person name="Polinski J.M."/>
            <person name="Zimin A.V."/>
            <person name="Clark K.F."/>
            <person name="Kohn A.B."/>
            <person name="Sadowski N."/>
            <person name="Timp W."/>
            <person name="Ptitsyn A."/>
            <person name="Khanna P."/>
            <person name="Romanova D.Y."/>
            <person name="Williams P."/>
            <person name="Greenwood S.J."/>
            <person name="Moroz L.L."/>
            <person name="Walt D.R."/>
            <person name="Bodnar A.G."/>
        </authorList>
    </citation>
    <scope>NUCLEOTIDE SEQUENCE</scope>
    <source>
        <strain evidence="2">GMGI-L3</strain>
    </source>
</reference>
<feature type="compositionally biased region" description="Low complexity" evidence="1">
    <location>
        <begin position="101"/>
        <end position="125"/>
    </location>
</feature>
<evidence type="ECO:0000256" key="1">
    <source>
        <dbReference type="SAM" id="MobiDB-lite"/>
    </source>
</evidence>